<accession>A0A9D9NI30</accession>
<dbReference type="PANTHER" id="PTHR12526:SF510">
    <property type="entry name" value="D-INOSITOL 3-PHOSPHATE GLYCOSYLTRANSFERASE"/>
    <property type="match status" value="1"/>
</dbReference>
<dbReference type="GO" id="GO:0016757">
    <property type="term" value="F:glycosyltransferase activity"/>
    <property type="evidence" value="ECO:0007669"/>
    <property type="project" value="UniProtKB-KW"/>
</dbReference>
<protein>
    <submittedName>
        <fullName evidence="4">Glycosyltransferase</fullName>
    </submittedName>
</protein>
<comment type="caution">
    <text evidence="4">The sequence shown here is derived from an EMBL/GenBank/DDBJ whole genome shotgun (WGS) entry which is preliminary data.</text>
</comment>
<evidence type="ECO:0000259" key="3">
    <source>
        <dbReference type="Pfam" id="PF00534"/>
    </source>
</evidence>
<dbReference type="SUPFAM" id="SSF53756">
    <property type="entry name" value="UDP-Glycosyltransferase/glycogen phosphorylase"/>
    <property type="match status" value="1"/>
</dbReference>
<dbReference type="Pfam" id="PF00534">
    <property type="entry name" value="Glycos_transf_1"/>
    <property type="match status" value="1"/>
</dbReference>
<dbReference type="Proteomes" id="UP000823757">
    <property type="component" value="Unassembled WGS sequence"/>
</dbReference>
<feature type="domain" description="Glycosyl transferase family 1" evidence="3">
    <location>
        <begin position="189"/>
        <end position="352"/>
    </location>
</feature>
<dbReference type="Gene3D" id="3.40.50.2000">
    <property type="entry name" value="Glycogen Phosphorylase B"/>
    <property type="match status" value="2"/>
</dbReference>
<dbReference type="EMBL" id="JADIMD010000033">
    <property type="protein sequence ID" value="MBO8474155.1"/>
    <property type="molecule type" value="Genomic_DNA"/>
</dbReference>
<sequence length="373" mass="42402">MKIAILSCFYPYRGGISQFNACLFEELGKHHTVKAFNFSRQYPDFLFPGKTQYVTEDDNAVPVASERLLDTANPFSYGRTARAILDWKPDLVITRYWMSYFAPSLGYVTRRLRKHCKVISVLDNVVPHEQRFFDTPLTKYFLTGSTGCVAMCRAVADDLLKLRPDAPYTIIQHPLYTHFGEKMQRGAAEKALGLESGKRNILFFGLIREYKGLDILLEAFAGLGKEYQLIIAGEPYGPFDKYQRIIDSIEDNGRIHTFLRYIRDSEVSAYFSAADVVVLPYRSATQSGISSVSYHFEVPMIVTDAGGLKETIGDRGTGIVVHGCSPDIVREAVGDFFADPAARQEFIVNIRKEKERLSWKEFCRRLLEFSEKI</sequence>
<dbReference type="AlphaFoldDB" id="A0A9D9NI30"/>
<proteinExistence type="predicted"/>
<dbReference type="InterPro" id="IPR001296">
    <property type="entry name" value="Glyco_trans_1"/>
</dbReference>
<evidence type="ECO:0000313" key="5">
    <source>
        <dbReference type="Proteomes" id="UP000823757"/>
    </source>
</evidence>
<evidence type="ECO:0000313" key="4">
    <source>
        <dbReference type="EMBL" id="MBO8474155.1"/>
    </source>
</evidence>
<reference evidence="4" key="2">
    <citation type="journal article" date="2021" name="PeerJ">
        <title>Extensive microbial diversity within the chicken gut microbiome revealed by metagenomics and culture.</title>
        <authorList>
            <person name="Gilroy R."/>
            <person name="Ravi A."/>
            <person name="Getino M."/>
            <person name="Pursley I."/>
            <person name="Horton D.L."/>
            <person name="Alikhan N.F."/>
            <person name="Baker D."/>
            <person name="Gharbi K."/>
            <person name="Hall N."/>
            <person name="Watson M."/>
            <person name="Adriaenssens E.M."/>
            <person name="Foster-Nyarko E."/>
            <person name="Jarju S."/>
            <person name="Secka A."/>
            <person name="Antonio M."/>
            <person name="Oren A."/>
            <person name="Chaudhuri R.R."/>
            <person name="La Ragione R."/>
            <person name="Hildebrand F."/>
            <person name="Pallen M.J."/>
        </authorList>
    </citation>
    <scope>NUCLEOTIDE SEQUENCE</scope>
    <source>
        <strain evidence="4">B1-13419</strain>
    </source>
</reference>
<organism evidence="4 5">
    <name type="scientific">Candidatus Cryptobacteroides faecigallinarum</name>
    <dbReference type="NCBI Taxonomy" id="2840763"/>
    <lineage>
        <taxon>Bacteria</taxon>
        <taxon>Pseudomonadati</taxon>
        <taxon>Bacteroidota</taxon>
        <taxon>Bacteroidia</taxon>
        <taxon>Bacteroidales</taxon>
        <taxon>Candidatus Cryptobacteroides</taxon>
    </lineage>
</organism>
<evidence type="ECO:0000256" key="2">
    <source>
        <dbReference type="ARBA" id="ARBA00022679"/>
    </source>
</evidence>
<keyword evidence="2" id="KW-0808">Transferase</keyword>
<evidence type="ECO:0000256" key="1">
    <source>
        <dbReference type="ARBA" id="ARBA00022676"/>
    </source>
</evidence>
<reference evidence="4" key="1">
    <citation type="submission" date="2020-10" db="EMBL/GenBank/DDBJ databases">
        <authorList>
            <person name="Gilroy R."/>
        </authorList>
    </citation>
    <scope>NUCLEOTIDE SEQUENCE</scope>
    <source>
        <strain evidence="4">B1-13419</strain>
    </source>
</reference>
<name>A0A9D9NI30_9BACT</name>
<keyword evidence="1" id="KW-0328">Glycosyltransferase</keyword>
<gene>
    <name evidence="4" type="ORF">IAB91_02540</name>
</gene>
<dbReference type="PANTHER" id="PTHR12526">
    <property type="entry name" value="GLYCOSYLTRANSFERASE"/>
    <property type="match status" value="1"/>
</dbReference>